<evidence type="ECO:0000256" key="3">
    <source>
        <dbReference type="SAM" id="Phobius"/>
    </source>
</evidence>
<dbReference type="GO" id="GO:0043812">
    <property type="term" value="F:phosphatidylinositol-4-phosphate phosphatase activity"/>
    <property type="evidence" value="ECO:0007669"/>
    <property type="project" value="TreeGrafter"/>
</dbReference>
<sequence>MASLSAAALPYRDINVQISDHSYLFSSPSSPNAQSLVIDRPTGDIHLQEPGAGSLSRATQVMSIAGILGMIQLRLDKYIIFITKAQPVGRLRGHMVYKIASTQVMPIRKRQIHDPDEDTFLTLLKTFLASGAMYFSYSVDLTNSFQRQAQSSPAQPMWMRADDRFFWNKFVSSDLIKFRSLGGGSYPGPQAGIDPFILPVMYGMLEIRPTTFKQTPVTLALISRRSRHRGGTRFFTRGLDEDGNPANYNETEQIVILNDGNGAMGGFAGSSDMQSGKLGNSQEMQVMSYVQIRGSVPAHWAEVNDLKYTPKIQLTRRLEAAVPAAQAHLSQQINIYGDTYLINLINQQGREKQVKDWFEHMVSLVKASQPKLFEHLHYVYFDFHHETKGMNMSRAYNLVERMENILPHQAYFRASDAPASKEGRLEVRHLQNSVMRTNCMDCLDRTNVVQSMFARYMLNRIFVEAGLMASGSNFTSEDPAFEELFRNLWGDNADVVSGTYSGTGAMKTDVTRTGTRTKVGALQDGRIGVTRFFLNNFMDGPRQDAFDLFLGTYLPGSANIGSSLVFADRRPVLIQAVPYLFGFSMAMIFIAYVSTPGSATIPLRLFSIVWFLVSAWSAFFIKSHGKLYVNWPKLRPQQYVIDGYNEHLTKATKDPILGPHLKKYMVKRERGLSMAQYTSAEEGTLQFPGGHMEKNETNFSCARREAKEETGLDVLVECQAFSTSPLEPGPRAPPDTSSLEATPLQPFAHTPEGSSAVAYLPVSLDPVTTPWEARVVAMINQFFADDGRHYVTLFVRCIARDEAALPRIMEPEKCAGWEWRSWEEIKAYEREAGGKLFAPMIGLLRQYPADHDLFKRPDEKECLLL</sequence>
<dbReference type="Pfam" id="PF00293">
    <property type="entry name" value="NUDIX"/>
    <property type="match status" value="1"/>
</dbReference>
<evidence type="ECO:0000259" key="4">
    <source>
        <dbReference type="PROSITE" id="PS50275"/>
    </source>
</evidence>
<protein>
    <submittedName>
        <fullName evidence="6">Phosphoinositide phosphatase SAC1</fullName>
        <ecNumber evidence="6">3.1.3.-</ecNumber>
    </submittedName>
</protein>
<dbReference type="PANTHER" id="PTHR45662:SF2">
    <property type="entry name" value="PHOSPHATIDYLINOSITOL-3-PHOSPHATASE SAC1"/>
    <property type="match status" value="1"/>
</dbReference>
<evidence type="ECO:0000313" key="6">
    <source>
        <dbReference type="EMBL" id="KKF92317.1"/>
    </source>
</evidence>
<name>A0A0F8CNL8_CERFI</name>
<evidence type="ECO:0000256" key="2">
    <source>
        <dbReference type="SAM" id="MobiDB-lite"/>
    </source>
</evidence>
<dbReference type="Gene3D" id="3.90.79.10">
    <property type="entry name" value="Nucleoside Triphosphate Pyrophosphohydrolase"/>
    <property type="match status" value="2"/>
</dbReference>
<dbReference type="GO" id="GO:0005783">
    <property type="term" value="C:endoplasmic reticulum"/>
    <property type="evidence" value="ECO:0007669"/>
    <property type="project" value="TreeGrafter"/>
</dbReference>
<keyword evidence="7" id="KW-1185">Reference proteome</keyword>
<dbReference type="InterPro" id="IPR020084">
    <property type="entry name" value="NUDIX_hydrolase_CS"/>
</dbReference>
<evidence type="ECO:0000313" key="7">
    <source>
        <dbReference type="Proteomes" id="UP000034841"/>
    </source>
</evidence>
<feature type="domain" description="Nudix hydrolase" evidence="5">
    <location>
        <begin position="634"/>
        <end position="844"/>
    </location>
</feature>
<feature type="region of interest" description="Disordered" evidence="2">
    <location>
        <begin position="723"/>
        <end position="744"/>
    </location>
</feature>
<evidence type="ECO:0000259" key="5">
    <source>
        <dbReference type="PROSITE" id="PS51462"/>
    </source>
</evidence>
<dbReference type="PROSITE" id="PS50275">
    <property type="entry name" value="SAC"/>
    <property type="match status" value="1"/>
</dbReference>
<keyword evidence="3" id="KW-0472">Membrane</keyword>
<gene>
    <name evidence="6" type="primary">SAC1</name>
    <name evidence="6" type="ORF">CFO_g5334</name>
</gene>
<accession>A0A0F8CNL8</accession>
<dbReference type="CDD" id="cd04678">
    <property type="entry name" value="NUDIX_MTH2_Nudt15"/>
    <property type="match status" value="1"/>
</dbReference>
<dbReference type="PROSITE" id="PS00893">
    <property type="entry name" value="NUDIX_BOX"/>
    <property type="match status" value="1"/>
</dbReference>
<feature type="transmembrane region" description="Helical" evidence="3">
    <location>
        <begin position="576"/>
        <end position="595"/>
    </location>
</feature>
<reference evidence="6 7" key="1">
    <citation type="submission" date="2015-04" db="EMBL/GenBank/DDBJ databases">
        <title>Genome sequence of Ceratocystis platani, a major pathogen of plane trees.</title>
        <authorList>
            <person name="Belbahri L."/>
        </authorList>
    </citation>
    <scope>NUCLEOTIDE SEQUENCE [LARGE SCALE GENOMIC DNA]</scope>
    <source>
        <strain evidence="6 7">CFO</strain>
    </source>
</reference>
<dbReference type="InterPro" id="IPR000086">
    <property type="entry name" value="NUDIX_hydrolase_dom"/>
</dbReference>
<dbReference type="Pfam" id="PF02383">
    <property type="entry name" value="Syja_N"/>
    <property type="match status" value="1"/>
</dbReference>
<proteinExistence type="predicted"/>
<feature type="transmembrane region" description="Helical" evidence="3">
    <location>
        <begin position="601"/>
        <end position="621"/>
    </location>
</feature>
<feature type="domain" description="SAC" evidence="4">
    <location>
        <begin position="124"/>
        <end position="502"/>
    </location>
</feature>
<dbReference type="PROSITE" id="PS51462">
    <property type="entry name" value="NUDIX"/>
    <property type="match status" value="1"/>
</dbReference>
<dbReference type="PANTHER" id="PTHR45662">
    <property type="entry name" value="PHOSPHATIDYLINOSITIDE PHOSPHATASE SAC1"/>
    <property type="match status" value="1"/>
</dbReference>
<dbReference type="GO" id="GO:0046856">
    <property type="term" value="P:phosphatidylinositol dephosphorylation"/>
    <property type="evidence" value="ECO:0007669"/>
    <property type="project" value="TreeGrafter"/>
</dbReference>
<keyword evidence="3" id="KW-0812">Transmembrane</keyword>
<dbReference type="SUPFAM" id="SSF55811">
    <property type="entry name" value="Nudix"/>
    <property type="match status" value="1"/>
</dbReference>
<dbReference type="EMBL" id="LBBL01000458">
    <property type="protein sequence ID" value="KKF92317.1"/>
    <property type="molecule type" value="Genomic_DNA"/>
</dbReference>
<dbReference type="AlphaFoldDB" id="A0A0F8CNL8"/>
<dbReference type="Proteomes" id="UP000034841">
    <property type="component" value="Unassembled WGS sequence"/>
</dbReference>
<dbReference type="InterPro" id="IPR002013">
    <property type="entry name" value="SAC_dom"/>
</dbReference>
<evidence type="ECO:0000256" key="1">
    <source>
        <dbReference type="ARBA" id="ARBA00022801"/>
    </source>
</evidence>
<dbReference type="InterPro" id="IPR015797">
    <property type="entry name" value="NUDIX_hydrolase-like_dom_sf"/>
</dbReference>
<keyword evidence="1 6" id="KW-0378">Hydrolase</keyword>
<keyword evidence="3" id="KW-1133">Transmembrane helix</keyword>
<organism evidence="6 7">
    <name type="scientific">Ceratocystis fimbriata f. sp. platani</name>
    <dbReference type="NCBI Taxonomy" id="88771"/>
    <lineage>
        <taxon>Eukaryota</taxon>
        <taxon>Fungi</taxon>
        <taxon>Dikarya</taxon>
        <taxon>Ascomycota</taxon>
        <taxon>Pezizomycotina</taxon>
        <taxon>Sordariomycetes</taxon>
        <taxon>Hypocreomycetidae</taxon>
        <taxon>Microascales</taxon>
        <taxon>Ceratocystidaceae</taxon>
        <taxon>Ceratocystis</taxon>
    </lineage>
</organism>
<dbReference type="OrthoDB" id="405996at2759"/>
<comment type="caution">
    <text evidence="6">The sequence shown here is derived from an EMBL/GenBank/DDBJ whole genome shotgun (WGS) entry which is preliminary data.</text>
</comment>
<dbReference type="EC" id="3.1.3.-" evidence="6"/>